<keyword evidence="5 6" id="KW-0349">Heme</keyword>
<comment type="similarity">
    <text evidence="2 6">Belongs to the cytochrome P450 family.</text>
</comment>
<feature type="binding site" description="axial binding residue" evidence="5">
    <location>
        <position position="523"/>
    </location>
    <ligand>
        <name>heme</name>
        <dbReference type="ChEBI" id="CHEBI:30413"/>
    </ligand>
    <ligandPart>
        <name>Fe</name>
        <dbReference type="ChEBI" id="CHEBI:18248"/>
    </ligandPart>
</feature>
<dbReference type="GO" id="GO:0004497">
    <property type="term" value="F:monooxygenase activity"/>
    <property type="evidence" value="ECO:0007669"/>
    <property type="project" value="UniProtKB-KW"/>
</dbReference>
<evidence type="ECO:0000313" key="9">
    <source>
        <dbReference type="EMBL" id="OJD36456.1"/>
    </source>
</evidence>
<evidence type="ECO:0000313" key="10">
    <source>
        <dbReference type="Proteomes" id="UP000183809"/>
    </source>
</evidence>
<feature type="region of interest" description="Disordered" evidence="7">
    <location>
        <begin position="379"/>
        <end position="405"/>
    </location>
</feature>
<dbReference type="Proteomes" id="UP000183809">
    <property type="component" value="Unassembled WGS sequence"/>
</dbReference>
<keyword evidence="6" id="KW-0503">Monooxygenase</keyword>
<protein>
    <submittedName>
        <fullName evidence="9">Cytochrome p450</fullName>
    </submittedName>
</protein>
<keyword evidence="10" id="KW-1185">Reference proteome</keyword>
<dbReference type="InterPro" id="IPR017972">
    <property type="entry name" value="Cyt_P450_CS"/>
</dbReference>
<dbReference type="GeneID" id="31010676"/>
<comment type="cofactor">
    <cofactor evidence="1 5">
        <name>heme</name>
        <dbReference type="ChEBI" id="CHEBI:30413"/>
    </cofactor>
</comment>
<evidence type="ECO:0000256" key="5">
    <source>
        <dbReference type="PIRSR" id="PIRSR602401-1"/>
    </source>
</evidence>
<dbReference type="PRINTS" id="PR00385">
    <property type="entry name" value="P450"/>
</dbReference>
<comment type="caution">
    <text evidence="9">The sequence shown here is derived from an EMBL/GenBank/DDBJ whole genome shotgun (WGS) entry which is preliminary data.</text>
</comment>
<evidence type="ECO:0000256" key="4">
    <source>
        <dbReference type="ARBA" id="ARBA00023004"/>
    </source>
</evidence>
<keyword evidence="4 5" id="KW-0408">Iron</keyword>
<keyword evidence="8" id="KW-0732">Signal</keyword>
<evidence type="ECO:0000256" key="2">
    <source>
        <dbReference type="ARBA" id="ARBA00010617"/>
    </source>
</evidence>
<proteinExistence type="inferred from homology"/>
<evidence type="ECO:0000256" key="7">
    <source>
        <dbReference type="SAM" id="MobiDB-lite"/>
    </source>
</evidence>
<sequence length="581" mass="65424">MLLDRLSLPLLIQLFFAAVVVHVLRNKYGNGINHIPGPFLASFTDLWRLWIVWKRRPEVVHIRLHERYGKIVRIGPKTVIVSDTQAAKQIYALNAGFVKSDFYPVQQTIAKGRPLLTMFSTTDEAFHAKLRRAVSNAYAMSTIVQYEPLVDSTTTAFLSQLARRYADRGQTCDLGTWLQYYSFDVIGELTYSKRLGFVDRGEDVDGIIRDLEWLLDYVAVIGQLPILDRLFLKNPIRLWKSAHGYSNSNTPVVEFAKKRMAETSWRGDVDVDVQDEKGEHVAVAPHHQPQKRDFLSRFRDAHRKDPAFIGEDRVLALTVANMFAGSDTTAISLRAVFYHLLRRPHALGRLMAELTAVEERKAREKEEVMGRKKIVEEVVEEEEKEEEGRDGGEDEQQQQQQQQQHFVSLRWSDVRDLPYLGAVVNEALRVHPAAGLPLERIAPEGGVTLACGTGGGGGGGGGTTFLPAGTNVGCSAWALHRESSVFGADVDAFRPERWLEGSEARRADMRNCLFAFGAGARTCVGKNISLLEIYKLVPAVLLNFELELVRPDREWTIHNAWFVKQTGFFVRLRQRGRVGGG</sequence>
<keyword evidence="3 5" id="KW-0479">Metal-binding</keyword>
<reference evidence="9 10" key="1">
    <citation type="submission" date="2016-10" db="EMBL/GenBank/DDBJ databases">
        <title>Proteomics and genomics reveal pathogen-plant mechanisms compatible with a hemibiotrophic lifestyle of Diplodia corticola.</title>
        <authorList>
            <person name="Fernandes I."/>
            <person name="De Jonge R."/>
            <person name="Van De Peer Y."/>
            <person name="Devreese B."/>
            <person name="Alves A."/>
            <person name="Esteves A.C."/>
        </authorList>
    </citation>
    <scope>NUCLEOTIDE SEQUENCE [LARGE SCALE GENOMIC DNA]</scope>
    <source>
        <strain evidence="9 10">CBS 112549</strain>
    </source>
</reference>
<feature type="chain" id="PRO_5012385429" evidence="8">
    <location>
        <begin position="18"/>
        <end position="581"/>
    </location>
</feature>
<dbReference type="InterPro" id="IPR050121">
    <property type="entry name" value="Cytochrome_P450_monoxygenase"/>
</dbReference>
<dbReference type="PANTHER" id="PTHR24305">
    <property type="entry name" value="CYTOCHROME P450"/>
    <property type="match status" value="1"/>
</dbReference>
<dbReference type="EMBL" id="MNUE01000011">
    <property type="protein sequence ID" value="OJD36456.1"/>
    <property type="molecule type" value="Genomic_DNA"/>
</dbReference>
<organism evidence="9 10">
    <name type="scientific">Diplodia corticola</name>
    <dbReference type="NCBI Taxonomy" id="236234"/>
    <lineage>
        <taxon>Eukaryota</taxon>
        <taxon>Fungi</taxon>
        <taxon>Dikarya</taxon>
        <taxon>Ascomycota</taxon>
        <taxon>Pezizomycotina</taxon>
        <taxon>Dothideomycetes</taxon>
        <taxon>Dothideomycetes incertae sedis</taxon>
        <taxon>Botryosphaeriales</taxon>
        <taxon>Botryosphaeriaceae</taxon>
        <taxon>Diplodia</taxon>
    </lineage>
</organism>
<dbReference type="OrthoDB" id="3934656at2759"/>
<dbReference type="CDD" id="cd11060">
    <property type="entry name" value="CYP57A1-like"/>
    <property type="match status" value="1"/>
</dbReference>
<dbReference type="Gene3D" id="1.10.630.10">
    <property type="entry name" value="Cytochrome P450"/>
    <property type="match status" value="1"/>
</dbReference>
<dbReference type="InterPro" id="IPR001128">
    <property type="entry name" value="Cyt_P450"/>
</dbReference>
<evidence type="ECO:0000256" key="8">
    <source>
        <dbReference type="SAM" id="SignalP"/>
    </source>
</evidence>
<dbReference type="SUPFAM" id="SSF48264">
    <property type="entry name" value="Cytochrome P450"/>
    <property type="match status" value="1"/>
</dbReference>
<dbReference type="GO" id="GO:0005506">
    <property type="term" value="F:iron ion binding"/>
    <property type="evidence" value="ECO:0007669"/>
    <property type="project" value="InterPro"/>
</dbReference>
<dbReference type="RefSeq" id="XP_020132716.1">
    <property type="nucleotide sequence ID" value="XM_020270417.1"/>
</dbReference>
<feature type="signal peptide" evidence="8">
    <location>
        <begin position="1"/>
        <end position="17"/>
    </location>
</feature>
<name>A0A1J9R788_9PEZI</name>
<dbReference type="Pfam" id="PF00067">
    <property type="entry name" value="p450"/>
    <property type="match status" value="2"/>
</dbReference>
<evidence type="ECO:0000256" key="1">
    <source>
        <dbReference type="ARBA" id="ARBA00001971"/>
    </source>
</evidence>
<dbReference type="PRINTS" id="PR00463">
    <property type="entry name" value="EP450I"/>
</dbReference>
<dbReference type="GO" id="GO:0020037">
    <property type="term" value="F:heme binding"/>
    <property type="evidence" value="ECO:0007669"/>
    <property type="project" value="InterPro"/>
</dbReference>
<dbReference type="InterPro" id="IPR036396">
    <property type="entry name" value="Cyt_P450_sf"/>
</dbReference>
<evidence type="ECO:0000256" key="3">
    <source>
        <dbReference type="ARBA" id="ARBA00022723"/>
    </source>
</evidence>
<evidence type="ECO:0000256" key="6">
    <source>
        <dbReference type="RuleBase" id="RU000461"/>
    </source>
</evidence>
<dbReference type="GO" id="GO:0016705">
    <property type="term" value="F:oxidoreductase activity, acting on paired donors, with incorporation or reduction of molecular oxygen"/>
    <property type="evidence" value="ECO:0007669"/>
    <property type="project" value="InterPro"/>
</dbReference>
<dbReference type="STRING" id="236234.A0A1J9R788"/>
<dbReference type="PROSITE" id="PS00086">
    <property type="entry name" value="CYTOCHROME_P450"/>
    <property type="match status" value="1"/>
</dbReference>
<keyword evidence="6" id="KW-0560">Oxidoreductase</keyword>
<dbReference type="AlphaFoldDB" id="A0A1J9R788"/>
<dbReference type="InterPro" id="IPR002401">
    <property type="entry name" value="Cyt_P450_E_grp-I"/>
</dbReference>
<accession>A0A1J9R788</accession>
<gene>
    <name evidence="9" type="ORF">BKCO1_110006</name>
</gene>
<dbReference type="PANTHER" id="PTHR24305:SF232">
    <property type="entry name" value="P450, PUTATIVE (EUROFUNG)-RELATED"/>
    <property type="match status" value="1"/>
</dbReference>